<dbReference type="OrthoDB" id="341259at2759"/>
<keyword evidence="3" id="KW-1185">Reference proteome</keyword>
<dbReference type="KEGG" id="cfj:CFIO01_04700"/>
<feature type="region of interest" description="Disordered" evidence="1">
    <location>
        <begin position="29"/>
        <end position="67"/>
    </location>
</feature>
<dbReference type="Proteomes" id="UP000020467">
    <property type="component" value="Unassembled WGS sequence"/>
</dbReference>
<feature type="compositionally biased region" description="Basic and acidic residues" evidence="1">
    <location>
        <begin position="100"/>
        <end position="118"/>
    </location>
</feature>
<comment type="caution">
    <text evidence="2">The sequence shown here is derived from an EMBL/GenBank/DDBJ whole genome shotgun (WGS) entry which is preliminary data.</text>
</comment>
<sequence length="186" mass="21389">MMFRSISSLLSDYRRAREEIHCFNEFANRAKNEGNKKVHTPEDRQDKKQKQNPTKQPKVKPLDQVESKVEAIFETSNGKAVLAESTESKYETHQSSAEGGAHKTAAEQPHKKQDSLDTSHEVELLREIKDTCIQDELNILTNSFGQQKLALKPFSRFVEEEKAFLLRSDIRRISDIPNQVSLRRAH</sequence>
<protein>
    <submittedName>
        <fullName evidence="2">Uncharacterized protein</fullName>
    </submittedName>
</protein>
<accession>A0A010R5J4</accession>
<gene>
    <name evidence="2" type="ORF">CFIO01_04700</name>
</gene>
<dbReference type="AlphaFoldDB" id="A0A010R5J4"/>
<dbReference type="EMBL" id="JARH01001094">
    <property type="protein sequence ID" value="EXF72994.1"/>
    <property type="molecule type" value="Genomic_DNA"/>
</dbReference>
<evidence type="ECO:0000313" key="3">
    <source>
        <dbReference type="Proteomes" id="UP000020467"/>
    </source>
</evidence>
<evidence type="ECO:0000256" key="1">
    <source>
        <dbReference type="SAM" id="MobiDB-lite"/>
    </source>
</evidence>
<name>A0A010R5J4_9PEZI</name>
<reference evidence="2 3" key="1">
    <citation type="submission" date="2014-02" db="EMBL/GenBank/DDBJ databases">
        <title>The genome sequence of Colletotrichum fioriniae PJ7.</title>
        <authorList>
            <person name="Baroncelli R."/>
            <person name="Thon M.R."/>
        </authorList>
    </citation>
    <scope>NUCLEOTIDE SEQUENCE [LARGE SCALE GENOMIC DNA]</scope>
    <source>
        <strain evidence="2 3">PJ7</strain>
    </source>
</reference>
<feature type="region of interest" description="Disordered" evidence="1">
    <location>
        <begin position="83"/>
        <end position="118"/>
    </location>
</feature>
<organism evidence="2 3">
    <name type="scientific">Colletotrichum fioriniae PJ7</name>
    <dbReference type="NCBI Taxonomy" id="1445577"/>
    <lineage>
        <taxon>Eukaryota</taxon>
        <taxon>Fungi</taxon>
        <taxon>Dikarya</taxon>
        <taxon>Ascomycota</taxon>
        <taxon>Pezizomycotina</taxon>
        <taxon>Sordariomycetes</taxon>
        <taxon>Hypocreomycetidae</taxon>
        <taxon>Glomerellales</taxon>
        <taxon>Glomerellaceae</taxon>
        <taxon>Colletotrichum</taxon>
        <taxon>Colletotrichum acutatum species complex</taxon>
    </lineage>
</organism>
<proteinExistence type="predicted"/>
<feature type="compositionally biased region" description="Basic and acidic residues" evidence="1">
    <location>
        <begin position="29"/>
        <end position="49"/>
    </location>
</feature>
<dbReference type="HOGENOM" id="CLU_1454272_0_0_1"/>
<evidence type="ECO:0000313" key="2">
    <source>
        <dbReference type="EMBL" id="EXF72994.1"/>
    </source>
</evidence>